<dbReference type="EMBL" id="JAPFRF010000002">
    <property type="protein sequence ID" value="KAJ7342303.1"/>
    <property type="molecule type" value="Genomic_DNA"/>
</dbReference>
<accession>A0A9Q0Y5D1</accession>
<evidence type="ECO:0000256" key="1">
    <source>
        <dbReference type="SAM" id="MobiDB-lite"/>
    </source>
</evidence>
<evidence type="ECO:0000313" key="3">
    <source>
        <dbReference type="Proteomes" id="UP001142489"/>
    </source>
</evidence>
<comment type="caution">
    <text evidence="2">The sequence shown here is derived from an EMBL/GenBank/DDBJ whole genome shotgun (WGS) entry which is preliminary data.</text>
</comment>
<feature type="non-terminal residue" evidence="2">
    <location>
        <position position="1"/>
    </location>
</feature>
<feature type="compositionally biased region" description="Low complexity" evidence="1">
    <location>
        <begin position="1"/>
        <end position="10"/>
    </location>
</feature>
<sequence>PAAAEKAASAVSPERRVQREQQKEPREPSRCARQRPPRLGGIPRLHSAATKESSLGFQR</sequence>
<gene>
    <name evidence="2" type="ORF">JRQ81_010052</name>
</gene>
<feature type="compositionally biased region" description="Polar residues" evidence="1">
    <location>
        <begin position="50"/>
        <end position="59"/>
    </location>
</feature>
<feature type="region of interest" description="Disordered" evidence="1">
    <location>
        <begin position="1"/>
        <end position="59"/>
    </location>
</feature>
<keyword evidence="3" id="KW-1185">Reference proteome</keyword>
<reference evidence="2" key="1">
    <citation type="journal article" date="2023" name="DNA Res.">
        <title>Chromosome-level genome assembly of Phrynocephalus forsythii using third-generation DNA sequencing and Hi-C analysis.</title>
        <authorList>
            <person name="Qi Y."/>
            <person name="Zhao W."/>
            <person name="Zhao Y."/>
            <person name="Niu C."/>
            <person name="Cao S."/>
            <person name="Zhang Y."/>
        </authorList>
    </citation>
    <scope>NUCLEOTIDE SEQUENCE</scope>
    <source>
        <tissue evidence="2">Muscle</tissue>
    </source>
</reference>
<evidence type="ECO:0000313" key="2">
    <source>
        <dbReference type="EMBL" id="KAJ7342303.1"/>
    </source>
</evidence>
<organism evidence="2 3">
    <name type="scientific">Phrynocephalus forsythii</name>
    <dbReference type="NCBI Taxonomy" id="171643"/>
    <lineage>
        <taxon>Eukaryota</taxon>
        <taxon>Metazoa</taxon>
        <taxon>Chordata</taxon>
        <taxon>Craniata</taxon>
        <taxon>Vertebrata</taxon>
        <taxon>Euteleostomi</taxon>
        <taxon>Lepidosauria</taxon>
        <taxon>Squamata</taxon>
        <taxon>Bifurcata</taxon>
        <taxon>Unidentata</taxon>
        <taxon>Episquamata</taxon>
        <taxon>Toxicofera</taxon>
        <taxon>Iguania</taxon>
        <taxon>Acrodonta</taxon>
        <taxon>Agamidae</taxon>
        <taxon>Agaminae</taxon>
        <taxon>Phrynocephalus</taxon>
    </lineage>
</organism>
<name>A0A9Q0Y5D1_9SAUR</name>
<feature type="compositionally biased region" description="Basic and acidic residues" evidence="1">
    <location>
        <begin position="13"/>
        <end position="30"/>
    </location>
</feature>
<dbReference type="AlphaFoldDB" id="A0A9Q0Y5D1"/>
<dbReference type="Proteomes" id="UP001142489">
    <property type="component" value="Unassembled WGS sequence"/>
</dbReference>
<proteinExistence type="predicted"/>
<protein>
    <submittedName>
        <fullName evidence="2">Uncharacterized protein</fullName>
    </submittedName>
</protein>